<protein>
    <recommendedName>
        <fullName evidence="4">DUF1361 domain-containing protein</fullName>
    </recommendedName>
</protein>
<accession>A0ABX3EX87</accession>
<feature type="transmembrane region" description="Helical" evidence="1">
    <location>
        <begin position="92"/>
        <end position="111"/>
    </location>
</feature>
<feature type="transmembrane region" description="Helical" evidence="1">
    <location>
        <begin position="55"/>
        <end position="72"/>
    </location>
</feature>
<proteinExistence type="predicted"/>
<feature type="transmembrane region" description="Helical" evidence="1">
    <location>
        <begin position="32"/>
        <end position="48"/>
    </location>
</feature>
<name>A0ABX3EX87_9BACL</name>
<keyword evidence="3" id="KW-1185">Reference proteome</keyword>
<evidence type="ECO:0000313" key="2">
    <source>
        <dbReference type="EMBL" id="OKP91083.1"/>
    </source>
</evidence>
<keyword evidence="1" id="KW-1133">Transmembrane helix</keyword>
<feature type="transmembrane region" description="Helical" evidence="1">
    <location>
        <begin position="9"/>
        <end position="26"/>
    </location>
</feature>
<evidence type="ECO:0000256" key="1">
    <source>
        <dbReference type="SAM" id="Phobius"/>
    </source>
</evidence>
<keyword evidence="1" id="KW-0472">Membrane</keyword>
<evidence type="ECO:0008006" key="4">
    <source>
        <dbReference type="Google" id="ProtNLM"/>
    </source>
</evidence>
<organism evidence="2 3">
    <name type="scientific">Paenibacillus helianthi</name>
    <dbReference type="NCBI Taxonomy" id="1349432"/>
    <lineage>
        <taxon>Bacteria</taxon>
        <taxon>Bacillati</taxon>
        <taxon>Bacillota</taxon>
        <taxon>Bacilli</taxon>
        <taxon>Bacillales</taxon>
        <taxon>Paenibacillaceae</taxon>
        <taxon>Paenibacillus</taxon>
    </lineage>
</organism>
<comment type="caution">
    <text evidence="2">The sequence shown here is derived from an EMBL/GenBank/DDBJ whole genome shotgun (WGS) entry which is preliminary data.</text>
</comment>
<dbReference type="Proteomes" id="UP000186058">
    <property type="component" value="Unassembled WGS sequence"/>
</dbReference>
<gene>
    <name evidence="2" type="ORF">A3844_04400</name>
</gene>
<sequence>MRFRNNIKMFRIIITLLYPFTIFWLLCLRDILDSWLIPMIVTILFCLLWDNLRQLITSTILMWVIAVPLWWLLIERTKEGQAAIMFSNSLPFIILAFIFIVLIPEILLVSIKNSFLNKFL</sequence>
<dbReference type="EMBL" id="LVWI01000002">
    <property type="protein sequence ID" value="OKP91083.1"/>
    <property type="molecule type" value="Genomic_DNA"/>
</dbReference>
<evidence type="ECO:0000313" key="3">
    <source>
        <dbReference type="Proteomes" id="UP000186058"/>
    </source>
</evidence>
<keyword evidence="1" id="KW-0812">Transmembrane</keyword>
<reference evidence="2 3" key="1">
    <citation type="submission" date="2016-03" db="EMBL/GenBank/DDBJ databases">
        <authorList>
            <person name="Sant'Anna F.H."/>
            <person name="Ambrosini A."/>
            <person name="Souza R."/>
            <person name="Bach E."/>
            <person name="Fernandes G."/>
            <person name="Balsanelli E."/>
            <person name="Baura V.A."/>
            <person name="Souza E.M."/>
            <person name="Passaglia L."/>
        </authorList>
    </citation>
    <scope>NUCLEOTIDE SEQUENCE [LARGE SCALE GENOMIC DNA]</scope>
    <source>
        <strain evidence="2 3">P26E</strain>
    </source>
</reference>